<evidence type="ECO:0000259" key="2">
    <source>
        <dbReference type="Pfam" id="PF01467"/>
    </source>
</evidence>
<name>A0A0D8Y799_DICVI</name>
<organism evidence="3 4">
    <name type="scientific">Dictyocaulus viviparus</name>
    <name type="common">Bovine lungworm</name>
    <dbReference type="NCBI Taxonomy" id="29172"/>
    <lineage>
        <taxon>Eukaryota</taxon>
        <taxon>Metazoa</taxon>
        <taxon>Ecdysozoa</taxon>
        <taxon>Nematoda</taxon>
        <taxon>Chromadorea</taxon>
        <taxon>Rhabditida</taxon>
        <taxon>Rhabditina</taxon>
        <taxon>Rhabditomorpha</taxon>
        <taxon>Strongyloidea</taxon>
        <taxon>Metastrongylidae</taxon>
        <taxon>Dictyocaulus</taxon>
    </lineage>
</organism>
<dbReference type="EMBL" id="KN716176">
    <property type="protein sequence ID" value="KJH51844.1"/>
    <property type="molecule type" value="Genomic_DNA"/>
</dbReference>
<evidence type="ECO:0000313" key="3">
    <source>
        <dbReference type="EMBL" id="KJH51844.1"/>
    </source>
</evidence>
<protein>
    <submittedName>
        <fullName evidence="3">Putative nicotinate-nucleotide adenylyltransferase</fullName>
    </submittedName>
</protein>
<dbReference type="InterPro" id="IPR051182">
    <property type="entry name" value="Euk_NMN_adenylyltrnsfrase"/>
</dbReference>
<dbReference type="SUPFAM" id="SSF52374">
    <property type="entry name" value="Nucleotidylyl transferase"/>
    <property type="match status" value="1"/>
</dbReference>
<dbReference type="GO" id="GO:0004515">
    <property type="term" value="F:nicotinate-nucleotide adenylyltransferase activity"/>
    <property type="evidence" value="ECO:0007669"/>
    <property type="project" value="TreeGrafter"/>
</dbReference>
<dbReference type="GO" id="GO:0009435">
    <property type="term" value="P:NAD+ biosynthetic process"/>
    <property type="evidence" value="ECO:0007669"/>
    <property type="project" value="TreeGrafter"/>
</dbReference>
<dbReference type="Gene3D" id="3.40.50.620">
    <property type="entry name" value="HUPs"/>
    <property type="match status" value="1"/>
</dbReference>
<dbReference type="PANTHER" id="PTHR12039:SF0">
    <property type="entry name" value="NICOTINAMIDE-NUCLEOTIDE ADENYLYLTRANSFERASE"/>
    <property type="match status" value="1"/>
</dbReference>
<reference evidence="3 4" key="1">
    <citation type="submission" date="2013-11" db="EMBL/GenBank/DDBJ databases">
        <title>Draft genome of the bovine lungworm Dictyocaulus viviparus.</title>
        <authorList>
            <person name="Mitreva M."/>
        </authorList>
    </citation>
    <scope>NUCLEOTIDE SEQUENCE [LARGE SCALE GENOMIC DNA]</scope>
    <source>
        <strain evidence="3 4">HannoverDv2000</strain>
    </source>
</reference>
<evidence type="ECO:0000256" key="1">
    <source>
        <dbReference type="SAM" id="MobiDB-lite"/>
    </source>
</evidence>
<dbReference type="AlphaFoldDB" id="A0A0D8Y799"/>
<proteinExistence type="predicted"/>
<dbReference type="OrthoDB" id="422187at2759"/>
<keyword evidence="3" id="KW-0548">Nucleotidyltransferase</keyword>
<gene>
    <name evidence="3" type="ORF">DICVIV_02035</name>
</gene>
<feature type="domain" description="Cytidyltransferase-like" evidence="2">
    <location>
        <begin position="47"/>
        <end position="205"/>
    </location>
</feature>
<dbReference type="Pfam" id="PF01467">
    <property type="entry name" value="CTP_transf_like"/>
    <property type="match status" value="1"/>
</dbReference>
<accession>A0A0D8Y799</accession>
<dbReference type="GO" id="GO:0000309">
    <property type="term" value="F:nicotinamide-nucleotide adenylyltransferase activity"/>
    <property type="evidence" value="ECO:0007669"/>
    <property type="project" value="TreeGrafter"/>
</dbReference>
<dbReference type="STRING" id="29172.A0A0D8Y799"/>
<dbReference type="InterPro" id="IPR004821">
    <property type="entry name" value="Cyt_trans-like"/>
</dbReference>
<keyword evidence="3" id="KW-0808">Transferase</keyword>
<sequence length="688" mass="77755">MFITAADNINLTILIINTWFLKETLELSMSSDPSTSLHGCSVALLSCGQFDPPTYAHLRMFERARDFLMRTMGCKVVEGIMNVSPDKLSTRALAKHRLRMVETAVRKNFWIRAGGFECNQKTSMKLVTVIKHYQEKLSHKYDEPIQVMYVCGSEELDNFVSTKTDNSSTWSPSEVKELLQNHGLVVLRRARTHPSQTIYLTDILRQYQDETFPNDLRCSRIRIALRRGESVRYCLDDDVIEYITEHNLYETSSDHNYADCLPTTSTRRYCDAYKVPPESPRQSFFDGLNGKYKDNMVSSLKWGTSCSSLPSECSSREESGSSHLPPKNLHSNANLIVSDRHTAKSLKTEAETLSYPSELQLNRQLCDSIPSTTLSETISNHISVTATGKNDVAVANRLVPEHPLTPCTVDNTQINDFADENHHNVVPGVMQTSVTSAPISSQPNFVADIALEKKQTGCEVIPSCVDISPAPTNGDGKQRGSTNSPAYDNATLDDIVAASNSWAMYMQKENKRVQGLKNEDCKESLVPSGWLSKSVTPKREKDKKRCWFFNRSDNNLEDVDLSNEERSPVRMCSTYQQRQNHTSPELLWQKNNQSMHDERWCEIPTSSRSLLHNLPQSDQYTLGLSNDTISKSMTTSDIVHSTRTRFATPLSNTKMITQSRREHKAKHGDGVTLRFRRYNLTSTTETTV</sequence>
<dbReference type="Proteomes" id="UP000053766">
    <property type="component" value="Unassembled WGS sequence"/>
</dbReference>
<feature type="region of interest" description="Disordered" evidence="1">
    <location>
        <begin position="469"/>
        <end position="488"/>
    </location>
</feature>
<evidence type="ECO:0000313" key="4">
    <source>
        <dbReference type="Proteomes" id="UP000053766"/>
    </source>
</evidence>
<dbReference type="InterPro" id="IPR014729">
    <property type="entry name" value="Rossmann-like_a/b/a_fold"/>
</dbReference>
<keyword evidence="4" id="KW-1185">Reference proteome</keyword>
<reference evidence="4" key="2">
    <citation type="journal article" date="2016" name="Sci. Rep.">
        <title>Dictyocaulus viviparus genome, variome and transcriptome elucidate lungworm biology and support future intervention.</title>
        <authorList>
            <person name="McNulty S.N."/>
            <person name="Strube C."/>
            <person name="Rosa B.A."/>
            <person name="Martin J.C."/>
            <person name="Tyagi R."/>
            <person name="Choi Y.J."/>
            <person name="Wang Q."/>
            <person name="Hallsworth Pepin K."/>
            <person name="Zhang X."/>
            <person name="Ozersky P."/>
            <person name="Wilson R.K."/>
            <person name="Sternberg P.W."/>
            <person name="Gasser R.B."/>
            <person name="Mitreva M."/>
        </authorList>
    </citation>
    <scope>NUCLEOTIDE SEQUENCE [LARGE SCALE GENOMIC DNA]</scope>
    <source>
        <strain evidence="4">HannoverDv2000</strain>
    </source>
</reference>
<dbReference type="PANTHER" id="PTHR12039">
    <property type="entry name" value="NICOTINAMIDE MONONUCLEOTIDE ADENYLYLTRANSFERASE"/>
    <property type="match status" value="1"/>
</dbReference>